<sequence length="99" mass="12269">MRKLEAKLGERLELMERENRKGLDLVKIDRQRRKRTIKDPLCKRVREVMMRGISERHGRQERYARHKRIRDEPRREEMDGMKFKILPFLGERKIYSYLD</sequence>
<organism evidence="1 2">
    <name type="scientific">Mucuna pruriens</name>
    <name type="common">Velvet bean</name>
    <name type="synonym">Dolichos pruriens</name>
    <dbReference type="NCBI Taxonomy" id="157652"/>
    <lineage>
        <taxon>Eukaryota</taxon>
        <taxon>Viridiplantae</taxon>
        <taxon>Streptophyta</taxon>
        <taxon>Embryophyta</taxon>
        <taxon>Tracheophyta</taxon>
        <taxon>Spermatophyta</taxon>
        <taxon>Magnoliopsida</taxon>
        <taxon>eudicotyledons</taxon>
        <taxon>Gunneridae</taxon>
        <taxon>Pentapetalae</taxon>
        <taxon>rosids</taxon>
        <taxon>fabids</taxon>
        <taxon>Fabales</taxon>
        <taxon>Fabaceae</taxon>
        <taxon>Papilionoideae</taxon>
        <taxon>50 kb inversion clade</taxon>
        <taxon>NPAAA clade</taxon>
        <taxon>indigoferoid/millettioid clade</taxon>
        <taxon>Phaseoleae</taxon>
        <taxon>Mucuna</taxon>
    </lineage>
</organism>
<keyword evidence="2" id="KW-1185">Reference proteome</keyword>
<evidence type="ECO:0000313" key="2">
    <source>
        <dbReference type="Proteomes" id="UP000257109"/>
    </source>
</evidence>
<dbReference type="EMBL" id="QJKJ01000236">
    <property type="protein sequence ID" value="RDY13663.1"/>
    <property type="molecule type" value="Genomic_DNA"/>
</dbReference>
<feature type="non-terminal residue" evidence="1">
    <location>
        <position position="1"/>
    </location>
</feature>
<evidence type="ECO:0000313" key="1">
    <source>
        <dbReference type="EMBL" id="RDY13663.1"/>
    </source>
</evidence>
<dbReference type="Proteomes" id="UP000257109">
    <property type="component" value="Unassembled WGS sequence"/>
</dbReference>
<accession>A0A371IFA5</accession>
<reference evidence="1" key="1">
    <citation type="submission" date="2018-05" db="EMBL/GenBank/DDBJ databases">
        <title>Draft genome of Mucuna pruriens seed.</title>
        <authorList>
            <person name="Nnadi N.E."/>
            <person name="Vos R."/>
            <person name="Hasami M.H."/>
            <person name="Devisetty U.K."/>
            <person name="Aguiy J.C."/>
        </authorList>
    </citation>
    <scope>NUCLEOTIDE SEQUENCE [LARGE SCALE GENOMIC DNA]</scope>
    <source>
        <strain evidence="1">JCA_2017</strain>
    </source>
</reference>
<gene>
    <name evidence="1" type="ORF">CR513_01383</name>
</gene>
<proteinExistence type="predicted"/>
<name>A0A371IFA5_MUCPR</name>
<comment type="caution">
    <text evidence="1">The sequence shown here is derived from an EMBL/GenBank/DDBJ whole genome shotgun (WGS) entry which is preliminary data.</text>
</comment>
<dbReference type="AlphaFoldDB" id="A0A371IFA5"/>
<protein>
    <submittedName>
        <fullName evidence="1">Uncharacterized protein</fullName>
    </submittedName>
</protein>